<dbReference type="Proteomes" id="UP000676409">
    <property type="component" value="Chromosome"/>
</dbReference>
<reference evidence="8" key="1">
    <citation type="submission" date="2021-04" db="EMBL/GenBank/DDBJ databases">
        <title>The complete genome sequence of Caulobacter sp. S6.</title>
        <authorList>
            <person name="Tang Y."/>
            <person name="Ouyang W."/>
            <person name="Liu Q."/>
            <person name="Huang B."/>
            <person name="Guo Z."/>
            <person name="Lei P."/>
        </authorList>
    </citation>
    <scope>NUCLEOTIDE SEQUENCE</scope>
    <source>
        <strain evidence="8">S6</strain>
    </source>
</reference>
<gene>
    <name evidence="8" type="ORF">KCG34_01570</name>
</gene>
<evidence type="ECO:0000313" key="9">
    <source>
        <dbReference type="Proteomes" id="UP000676409"/>
    </source>
</evidence>
<accession>A0A975IWQ2</accession>
<evidence type="ECO:0000259" key="7">
    <source>
        <dbReference type="Pfam" id="PF13193"/>
    </source>
</evidence>
<dbReference type="GO" id="GO:0016405">
    <property type="term" value="F:CoA-ligase activity"/>
    <property type="evidence" value="ECO:0007669"/>
    <property type="project" value="TreeGrafter"/>
</dbReference>
<name>A0A975IWQ2_9CAUL</name>
<dbReference type="PANTHER" id="PTHR24096">
    <property type="entry name" value="LONG-CHAIN-FATTY-ACID--COA LIGASE"/>
    <property type="match status" value="1"/>
</dbReference>
<dbReference type="PANTHER" id="PTHR24096:SF393">
    <property type="entry name" value="LIGASE, PUTATIVE-RELATED"/>
    <property type="match status" value="1"/>
</dbReference>
<dbReference type="SUPFAM" id="SSF56801">
    <property type="entry name" value="Acetyl-CoA synthetase-like"/>
    <property type="match status" value="1"/>
</dbReference>
<dbReference type="Pfam" id="PF00501">
    <property type="entry name" value="AMP-binding"/>
    <property type="match status" value="1"/>
</dbReference>
<comment type="catalytic activity">
    <reaction evidence="3">
        <text>3-(methylsulfanyl)propanoate + ATP + CoA = 3-(methylsulfanyl)propanoyl-CoA + AMP + diphosphate</text>
        <dbReference type="Rhea" id="RHEA:43052"/>
        <dbReference type="ChEBI" id="CHEBI:30616"/>
        <dbReference type="ChEBI" id="CHEBI:33019"/>
        <dbReference type="ChEBI" id="CHEBI:49016"/>
        <dbReference type="ChEBI" id="CHEBI:57287"/>
        <dbReference type="ChEBI" id="CHEBI:82815"/>
        <dbReference type="ChEBI" id="CHEBI:456215"/>
        <dbReference type="EC" id="6.2.1.44"/>
    </reaction>
    <physiologicalReaction direction="left-to-right" evidence="3">
        <dbReference type="Rhea" id="RHEA:43053"/>
    </physiologicalReaction>
</comment>
<dbReference type="PROSITE" id="PS00455">
    <property type="entry name" value="AMP_BINDING"/>
    <property type="match status" value="1"/>
</dbReference>
<evidence type="ECO:0000256" key="2">
    <source>
        <dbReference type="ARBA" id="ARBA00022598"/>
    </source>
</evidence>
<comment type="similarity">
    <text evidence="1">Belongs to the ATP-dependent AMP-binding enzyme family.</text>
</comment>
<dbReference type="InterPro" id="IPR020845">
    <property type="entry name" value="AMP-binding_CS"/>
</dbReference>
<dbReference type="Pfam" id="PF13193">
    <property type="entry name" value="AMP-binding_C"/>
    <property type="match status" value="1"/>
</dbReference>
<dbReference type="Gene3D" id="3.30.300.30">
    <property type="match status" value="1"/>
</dbReference>
<dbReference type="KEGG" id="caul:KCG34_01570"/>
<proteinExistence type="inferred from homology"/>
<dbReference type="InterPro" id="IPR045851">
    <property type="entry name" value="AMP-bd_C_sf"/>
</dbReference>
<keyword evidence="9" id="KW-1185">Reference proteome</keyword>
<evidence type="ECO:0000259" key="6">
    <source>
        <dbReference type="Pfam" id="PF00501"/>
    </source>
</evidence>
<organism evidence="8 9">
    <name type="scientific">Phenylobacterium montanum</name>
    <dbReference type="NCBI Taxonomy" id="2823693"/>
    <lineage>
        <taxon>Bacteria</taxon>
        <taxon>Pseudomonadati</taxon>
        <taxon>Pseudomonadota</taxon>
        <taxon>Alphaproteobacteria</taxon>
        <taxon>Caulobacterales</taxon>
        <taxon>Caulobacteraceae</taxon>
        <taxon>Phenylobacterium</taxon>
    </lineage>
</organism>
<dbReference type="InterPro" id="IPR025110">
    <property type="entry name" value="AMP-bd_C"/>
</dbReference>
<evidence type="ECO:0000256" key="1">
    <source>
        <dbReference type="ARBA" id="ARBA00006432"/>
    </source>
</evidence>
<evidence type="ECO:0000313" key="8">
    <source>
        <dbReference type="EMBL" id="QUD88606.1"/>
    </source>
</evidence>
<dbReference type="InterPro" id="IPR000873">
    <property type="entry name" value="AMP-dep_synth/lig_dom"/>
</dbReference>
<protein>
    <recommendedName>
        <fullName evidence="5">3-methylmercaptopropionyl-CoA ligase</fullName>
        <ecNumber evidence="4">6.2.1.44</ecNumber>
    </recommendedName>
</protein>
<dbReference type="AlphaFoldDB" id="A0A975IWQ2"/>
<evidence type="ECO:0000256" key="5">
    <source>
        <dbReference type="ARBA" id="ARBA00067668"/>
    </source>
</evidence>
<evidence type="ECO:0000256" key="3">
    <source>
        <dbReference type="ARBA" id="ARBA00051915"/>
    </source>
</evidence>
<dbReference type="RefSeq" id="WP_211938656.1">
    <property type="nucleotide sequence ID" value="NZ_CP073078.1"/>
</dbReference>
<sequence length="591" mass="64423">MTEAAETTANNPSAAKPAWPAMSIAQAHAILTAPGMPFEMEELTIRGVPTRSWKNAPPALRDVVEAARAFGDQRIFLVYEDERASFEAFYRAVSAFARELQSKGVVKGDRVAVIMRNLPEWPVAFYAAASIGAIVTPLNAWWTGPELEYGLVDSGTKVAIVDAERLGRIFEHLPNCPELKTVYVSRQVEEVSHPEVIRLESVLGGTNDWMKLPDQPLPAVEIHPDDDATIFYTSGTTGKPKGALATQRNINSNIMAAGSIAARAFLRRGETPPAPDPNAPQRSSLLSVPFFHATGCFAVLNPTLFGGGKVVMMHKWEPVRAFELIERERVTMAGGVPTIAWQLIEHPARGNYDLSSLESVAYGGAPSAPELVRRIVETFPKSQAGNGWGMTETSATATNHGAEDYQNRPDSCGPAVAVTDLKIMSVEGDRELPIGEVGELWCKGPQVVKGYWNKPEATAQTFVDGWVKTGDLARLDAEGFCYIIDRAKDMLIRGGENIYCIEVENVLYDHPAVMDAALVGIPHKTLGEEPGAVVTLKPGAEASEAELRGFVAERLAAFKVPVRILFWHETLPRNANGKIMKNELKKLFLDA</sequence>
<keyword evidence="2 8" id="KW-0436">Ligase</keyword>
<dbReference type="GO" id="GO:0019748">
    <property type="term" value="P:secondary metabolic process"/>
    <property type="evidence" value="ECO:0007669"/>
    <property type="project" value="TreeGrafter"/>
</dbReference>
<feature type="domain" description="AMP-dependent synthetase/ligase" evidence="6">
    <location>
        <begin position="65"/>
        <end position="452"/>
    </location>
</feature>
<dbReference type="EMBL" id="CP073078">
    <property type="protein sequence ID" value="QUD88606.1"/>
    <property type="molecule type" value="Genomic_DNA"/>
</dbReference>
<dbReference type="EC" id="6.2.1.44" evidence="4"/>
<dbReference type="Gene3D" id="3.40.50.980">
    <property type="match status" value="2"/>
</dbReference>
<dbReference type="Gene3D" id="2.30.38.10">
    <property type="entry name" value="Luciferase, Domain 3"/>
    <property type="match status" value="1"/>
</dbReference>
<evidence type="ECO:0000256" key="4">
    <source>
        <dbReference type="ARBA" id="ARBA00066616"/>
    </source>
</evidence>
<feature type="domain" description="AMP-binding enzyme C-terminal" evidence="7">
    <location>
        <begin position="502"/>
        <end position="578"/>
    </location>
</feature>
<dbReference type="FunFam" id="3.30.300.30:FF:000008">
    <property type="entry name" value="2,3-dihydroxybenzoate-AMP ligase"/>
    <property type="match status" value="1"/>
</dbReference>